<comment type="caution">
    <text evidence="9">The sequence shown here is derived from an EMBL/GenBank/DDBJ whole genome shotgun (WGS) entry which is preliminary data.</text>
</comment>
<dbReference type="PANTHER" id="PTHR33799:SF1">
    <property type="entry name" value="PTS SYSTEM MANNOSE-SPECIFIC EIIAB COMPONENT-RELATED"/>
    <property type="match status" value="1"/>
</dbReference>
<dbReference type="Gene3D" id="3.40.50.510">
    <property type="entry name" value="Phosphotransferase system, mannose-type IIA component"/>
    <property type="match status" value="1"/>
</dbReference>
<proteinExistence type="predicted"/>
<evidence type="ECO:0000256" key="1">
    <source>
        <dbReference type="ARBA" id="ARBA00004496"/>
    </source>
</evidence>
<dbReference type="SUPFAM" id="SSF53062">
    <property type="entry name" value="PTS system fructose IIA component-like"/>
    <property type="match status" value="1"/>
</dbReference>
<evidence type="ECO:0000256" key="2">
    <source>
        <dbReference type="ARBA" id="ARBA00022448"/>
    </source>
</evidence>
<accession>A0A921IV80</accession>
<dbReference type="InterPro" id="IPR036662">
    <property type="entry name" value="PTS_EIIA_man-typ_sf"/>
</dbReference>
<reference evidence="9" key="1">
    <citation type="journal article" date="2021" name="PeerJ">
        <title>Extensive microbial diversity within the chicken gut microbiome revealed by metagenomics and culture.</title>
        <authorList>
            <person name="Gilroy R."/>
            <person name="Ravi A."/>
            <person name="Getino M."/>
            <person name="Pursley I."/>
            <person name="Horton D.L."/>
            <person name="Alikhan N.F."/>
            <person name="Baker D."/>
            <person name="Gharbi K."/>
            <person name="Hall N."/>
            <person name="Watson M."/>
            <person name="Adriaenssens E.M."/>
            <person name="Foster-Nyarko E."/>
            <person name="Jarju S."/>
            <person name="Secka A."/>
            <person name="Antonio M."/>
            <person name="Oren A."/>
            <person name="Chaudhuri R.R."/>
            <person name="La Ragione R."/>
            <person name="Hildebrand F."/>
            <person name="Pallen M.J."/>
        </authorList>
    </citation>
    <scope>NUCLEOTIDE SEQUENCE</scope>
    <source>
        <strain evidence="9">ChiHjej13B12-9602</strain>
    </source>
</reference>
<dbReference type="GO" id="GO:0016301">
    <property type="term" value="F:kinase activity"/>
    <property type="evidence" value="ECO:0007669"/>
    <property type="project" value="UniProtKB-KW"/>
</dbReference>
<evidence type="ECO:0000256" key="5">
    <source>
        <dbReference type="ARBA" id="ARBA00022679"/>
    </source>
</evidence>
<feature type="domain" description="PTS EIIA type-4" evidence="8">
    <location>
        <begin position="1"/>
        <end position="125"/>
    </location>
</feature>
<dbReference type="Pfam" id="PF03610">
    <property type="entry name" value="EIIA-man"/>
    <property type="match status" value="1"/>
</dbReference>
<evidence type="ECO:0000256" key="4">
    <source>
        <dbReference type="ARBA" id="ARBA00022597"/>
    </source>
</evidence>
<dbReference type="GO" id="GO:0005737">
    <property type="term" value="C:cytoplasm"/>
    <property type="evidence" value="ECO:0007669"/>
    <property type="project" value="UniProtKB-SubCell"/>
</dbReference>
<evidence type="ECO:0000256" key="7">
    <source>
        <dbReference type="ARBA" id="ARBA00022777"/>
    </source>
</evidence>
<name>A0A921IV80_9ACTN</name>
<keyword evidence="6" id="KW-0598">Phosphotransferase system</keyword>
<evidence type="ECO:0000313" key="9">
    <source>
        <dbReference type="EMBL" id="HJG38153.1"/>
    </source>
</evidence>
<keyword evidence="2" id="KW-0813">Transport</keyword>
<organism evidence="9 10">
    <name type="scientific">Enorma phocaeensis</name>
    <dbReference type="NCBI Taxonomy" id="1871019"/>
    <lineage>
        <taxon>Bacteria</taxon>
        <taxon>Bacillati</taxon>
        <taxon>Actinomycetota</taxon>
        <taxon>Coriobacteriia</taxon>
        <taxon>Coriobacteriales</taxon>
        <taxon>Coriobacteriaceae</taxon>
        <taxon>Enorma</taxon>
    </lineage>
</organism>
<evidence type="ECO:0000256" key="6">
    <source>
        <dbReference type="ARBA" id="ARBA00022683"/>
    </source>
</evidence>
<dbReference type="Proteomes" id="UP000753256">
    <property type="component" value="Unassembled WGS sequence"/>
</dbReference>
<dbReference type="EMBL" id="DYUZ01000035">
    <property type="protein sequence ID" value="HJG38153.1"/>
    <property type="molecule type" value="Genomic_DNA"/>
</dbReference>
<keyword evidence="3" id="KW-0963">Cytoplasm</keyword>
<comment type="subcellular location">
    <subcellularLocation>
        <location evidence="1">Cytoplasm</location>
    </subcellularLocation>
</comment>
<evidence type="ECO:0000313" key="10">
    <source>
        <dbReference type="Proteomes" id="UP000753256"/>
    </source>
</evidence>
<gene>
    <name evidence="9" type="ORF">K8V70_09920</name>
</gene>
<reference evidence="9" key="2">
    <citation type="submission" date="2021-09" db="EMBL/GenBank/DDBJ databases">
        <authorList>
            <person name="Gilroy R."/>
        </authorList>
    </citation>
    <scope>NUCLEOTIDE SEQUENCE</scope>
    <source>
        <strain evidence="9">ChiHjej13B12-9602</strain>
    </source>
</reference>
<protein>
    <recommendedName>
        <fullName evidence="8">PTS EIIA type-4 domain-containing protein</fullName>
    </recommendedName>
</protein>
<keyword evidence="5" id="KW-0808">Transferase</keyword>
<dbReference type="InterPro" id="IPR051471">
    <property type="entry name" value="Bacterial_PTS_sugar_comp"/>
</dbReference>
<dbReference type="RefSeq" id="WP_273191274.1">
    <property type="nucleotide sequence ID" value="NZ_DYUZ01000035.1"/>
</dbReference>
<keyword evidence="4" id="KW-0762">Sugar transport</keyword>
<dbReference type="PROSITE" id="PS51096">
    <property type="entry name" value="PTS_EIIA_TYPE_4"/>
    <property type="match status" value="1"/>
</dbReference>
<dbReference type="GO" id="GO:0009401">
    <property type="term" value="P:phosphoenolpyruvate-dependent sugar phosphotransferase system"/>
    <property type="evidence" value="ECO:0007669"/>
    <property type="project" value="UniProtKB-KW"/>
</dbReference>
<dbReference type="InterPro" id="IPR033887">
    <property type="entry name" value="PTS_IIA_man"/>
</dbReference>
<dbReference type="CDD" id="cd00006">
    <property type="entry name" value="PTS_IIA_man"/>
    <property type="match status" value="1"/>
</dbReference>
<evidence type="ECO:0000259" key="8">
    <source>
        <dbReference type="PROSITE" id="PS51096"/>
    </source>
</evidence>
<dbReference type="AlphaFoldDB" id="A0A921IV80"/>
<dbReference type="PANTHER" id="PTHR33799">
    <property type="entry name" value="PTS PERMEASE-RELATED-RELATED"/>
    <property type="match status" value="1"/>
</dbReference>
<dbReference type="InterPro" id="IPR004701">
    <property type="entry name" value="PTS_EIIA_man-typ"/>
</dbReference>
<keyword evidence="7" id="KW-0418">Kinase</keyword>
<dbReference type="GO" id="GO:0016020">
    <property type="term" value="C:membrane"/>
    <property type="evidence" value="ECO:0007669"/>
    <property type="project" value="InterPro"/>
</dbReference>
<sequence length="142" mass="14504">MIGLIVTGHAHFATGVTSALELLAGTLQDVAIIDYEGTQAPEELQAEISKAIEGFAEADGVLICTDILGGTPFKCAATIATGDARVRVVTGTNLALLISAYFAHTGATDADALAVQALEEARNGAVKFELAVSAGGDDDEEL</sequence>
<evidence type="ECO:0000256" key="3">
    <source>
        <dbReference type="ARBA" id="ARBA00022490"/>
    </source>
</evidence>